<proteinExistence type="predicted"/>
<evidence type="ECO:0000256" key="3">
    <source>
        <dbReference type="PROSITE-ProRule" id="PRU01248"/>
    </source>
</evidence>
<feature type="region of interest" description="Disordered" evidence="4">
    <location>
        <begin position="1"/>
        <end position="24"/>
    </location>
</feature>
<evidence type="ECO:0000259" key="5">
    <source>
        <dbReference type="PROSITE" id="PS51900"/>
    </source>
</evidence>
<feature type="domain" description="Core-binding (CB)" evidence="5">
    <location>
        <begin position="55"/>
        <end position="137"/>
    </location>
</feature>
<organism evidence="6 7">
    <name type="scientific">Botrimarina mediterranea</name>
    <dbReference type="NCBI Taxonomy" id="2528022"/>
    <lineage>
        <taxon>Bacteria</taxon>
        <taxon>Pseudomonadati</taxon>
        <taxon>Planctomycetota</taxon>
        <taxon>Planctomycetia</taxon>
        <taxon>Pirellulales</taxon>
        <taxon>Lacipirellulaceae</taxon>
        <taxon>Botrimarina</taxon>
    </lineage>
</organism>
<protein>
    <submittedName>
        <fullName evidence="6">Site-specific tyrosine recombinase XerC</fullName>
    </submittedName>
</protein>
<dbReference type="InterPro" id="IPR044068">
    <property type="entry name" value="CB"/>
</dbReference>
<keyword evidence="7" id="KW-1185">Reference proteome</keyword>
<name>A0A518K8L0_9BACT</name>
<dbReference type="Pfam" id="PF02899">
    <property type="entry name" value="Phage_int_SAM_1"/>
    <property type="match status" value="1"/>
</dbReference>
<evidence type="ECO:0000313" key="7">
    <source>
        <dbReference type="Proteomes" id="UP000316426"/>
    </source>
</evidence>
<dbReference type="PROSITE" id="PS51900">
    <property type="entry name" value="CB"/>
    <property type="match status" value="1"/>
</dbReference>
<accession>A0A518K8L0</accession>
<gene>
    <name evidence="6" type="ORF">Spa11_23180</name>
</gene>
<dbReference type="Gene3D" id="1.10.150.130">
    <property type="match status" value="1"/>
</dbReference>
<sequence length="167" mass="18632">MSWVDHTRKTKTKSARTTDKATAQRIGAKLEGDAALRREGVIDPMADRFSQEGGRPLREHISAYKESLETAQRTSRHIDETIGYLLKIVENGQIETLRQFDASIVDRYAETLRSRGLGARSVQTCLTAAKSFAKWAVATERLSRDPLHYWLSKSPTRSVIAGACDAP</sequence>
<keyword evidence="2 3" id="KW-0238">DNA-binding</keyword>
<keyword evidence="1" id="KW-0229">DNA integration</keyword>
<dbReference type="GO" id="GO:0003677">
    <property type="term" value="F:DNA binding"/>
    <property type="evidence" value="ECO:0007669"/>
    <property type="project" value="UniProtKB-UniRule"/>
</dbReference>
<evidence type="ECO:0000313" key="6">
    <source>
        <dbReference type="EMBL" id="QDV74119.1"/>
    </source>
</evidence>
<reference evidence="6 7" key="1">
    <citation type="submission" date="2019-02" db="EMBL/GenBank/DDBJ databases">
        <title>Deep-cultivation of Planctomycetes and their phenomic and genomic characterization uncovers novel biology.</title>
        <authorList>
            <person name="Wiegand S."/>
            <person name="Jogler M."/>
            <person name="Boedeker C."/>
            <person name="Pinto D."/>
            <person name="Vollmers J."/>
            <person name="Rivas-Marin E."/>
            <person name="Kohn T."/>
            <person name="Peeters S.H."/>
            <person name="Heuer A."/>
            <person name="Rast P."/>
            <person name="Oberbeckmann S."/>
            <person name="Bunk B."/>
            <person name="Jeske O."/>
            <person name="Meyerdierks A."/>
            <person name="Storesund J.E."/>
            <person name="Kallscheuer N."/>
            <person name="Luecker S."/>
            <person name="Lage O.M."/>
            <person name="Pohl T."/>
            <person name="Merkel B.J."/>
            <person name="Hornburger P."/>
            <person name="Mueller R.-W."/>
            <person name="Bruemmer F."/>
            <person name="Labrenz M."/>
            <person name="Spormann A.M."/>
            <person name="Op den Camp H."/>
            <person name="Overmann J."/>
            <person name="Amann R."/>
            <person name="Jetten M.S.M."/>
            <person name="Mascher T."/>
            <person name="Medema M.H."/>
            <person name="Devos D.P."/>
            <person name="Kaster A.-K."/>
            <person name="Ovreas L."/>
            <person name="Rohde M."/>
            <person name="Galperin M.Y."/>
            <person name="Jogler C."/>
        </authorList>
    </citation>
    <scope>NUCLEOTIDE SEQUENCE [LARGE SCALE GENOMIC DNA]</scope>
    <source>
        <strain evidence="6 7">Spa11</strain>
    </source>
</reference>
<evidence type="ECO:0000256" key="1">
    <source>
        <dbReference type="ARBA" id="ARBA00022908"/>
    </source>
</evidence>
<dbReference type="RefSeq" id="WP_231933243.1">
    <property type="nucleotide sequence ID" value="NZ_CP036349.1"/>
</dbReference>
<dbReference type="Proteomes" id="UP000316426">
    <property type="component" value="Chromosome"/>
</dbReference>
<dbReference type="InterPro" id="IPR004107">
    <property type="entry name" value="Integrase_SAM-like_N"/>
</dbReference>
<evidence type="ECO:0000256" key="2">
    <source>
        <dbReference type="ARBA" id="ARBA00023125"/>
    </source>
</evidence>
<dbReference type="InterPro" id="IPR010998">
    <property type="entry name" value="Integrase_recombinase_N"/>
</dbReference>
<dbReference type="KEGG" id="bmei:Spa11_23180"/>
<dbReference type="GO" id="GO:0015074">
    <property type="term" value="P:DNA integration"/>
    <property type="evidence" value="ECO:0007669"/>
    <property type="project" value="UniProtKB-KW"/>
</dbReference>
<evidence type="ECO:0000256" key="4">
    <source>
        <dbReference type="SAM" id="MobiDB-lite"/>
    </source>
</evidence>
<dbReference type="AlphaFoldDB" id="A0A518K8L0"/>
<dbReference type="EMBL" id="CP036349">
    <property type="protein sequence ID" value="QDV74119.1"/>
    <property type="molecule type" value="Genomic_DNA"/>
</dbReference>